<dbReference type="Proteomes" id="UP000886523">
    <property type="component" value="Unassembled WGS sequence"/>
</dbReference>
<feature type="compositionally biased region" description="Low complexity" evidence="1">
    <location>
        <begin position="238"/>
        <end position="253"/>
    </location>
</feature>
<feature type="region of interest" description="Disordered" evidence="1">
    <location>
        <begin position="572"/>
        <end position="608"/>
    </location>
</feature>
<feature type="region of interest" description="Disordered" evidence="1">
    <location>
        <begin position="141"/>
        <end position="386"/>
    </location>
</feature>
<evidence type="ECO:0000256" key="1">
    <source>
        <dbReference type="SAM" id="MobiDB-lite"/>
    </source>
</evidence>
<comment type="caution">
    <text evidence="2">The sequence shown here is derived from an EMBL/GenBank/DDBJ whole genome shotgun (WGS) entry which is preliminary data.</text>
</comment>
<organism evidence="2 3">
    <name type="scientific">Hydnum rufescens UP504</name>
    <dbReference type="NCBI Taxonomy" id="1448309"/>
    <lineage>
        <taxon>Eukaryota</taxon>
        <taxon>Fungi</taxon>
        <taxon>Dikarya</taxon>
        <taxon>Basidiomycota</taxon>
        <taxon>Agaricomycotina</taxon>
        <taxon>Agaricomycetes</taxon>
        <taxon>Cantharellales</taxon>
        <taxon>Hydnaceae</taxon>
        <taxon>Hydnum</taxon>
    </lineage>
</organism>
<evidence type="ECO:0000313" key="2">
    <source>
        <dbReference type="EMBL" id="KAF9514595.1"/>
    </source>
</evidence>
<dbReference type="OrthoDB" id="3244370at2759"/>
<dbReference type="AlphaFoldDB" id="A0A9P6AZ91"/>
<feature type="region of interest" description="Disordered" evidence="1">
    <location>
        <begin position="417"/>
        <end position="450"/>
    </location>
</feature>
<proteinExistence type="predicted"/>
<feature type="compositionally biased region" description="Polar residues" evidence="1">
    <location>
        <begin position="141"/>
        <end position="164"/>
    </location>
</feature>
<evidence type="ECO:0000313" key="3">
    <source>
        <dbReference type="Proteomes" id="UP000886523"/>
    </source>
</evidence>
<feature type="compositionally biased region" description="Low complexity" evidence="1">
    <location>
        <begin position="579"/>
        <end position="591"/>
    </location>
</feature>
<feature type="compositionally biased region" description="Pro residues" evidence="1">
    <location>
        <begin position="751"/>
        <end position="760"/>
    </location>
</feature>
<reference evidence="2" key="1">
    <citation type="journal article" date="2020" name="Nat. Commun.">
        <title>Large-scale genome sequencing of mycorrhizal fungi provides insights into the early evolution of symbiotic traits.</title>
        <authorList>
            <person name="Miyauchi S."/>
            <person name="Kiss E."/>
            <person name="Kuo A."/>
            <person name="Drula E."/>
            <person name="Kohler A."/>
            <person name="Sanchez-Garcia M."/>
            <person name="Morin E."/>
            <person name="Andreopoulos B."/>
            <person name="Barry K.W."/>
            <person name="Bonito G."/>
            <person name="Buee M."/>
            <person name="Carver A."/>
            <person name="Chen C."/>
            <person name="Cichocki N."/>
            <person name="Clum A."/>
            <person name="Culley D."/>
            <person name="Crous P.W."/>
            <person name="Fauchery L."/>
            <person name="Girlanda M."/>
            <person name="Hayes R.D."/>
            <person name="Keri Z."/>
            <person name="LaButti K."/>
            <person name="Lipzen A."/>
            <person name="Lombard V."/>
            <person name="Magnuson J."/>
            <person name="Maillard F."/>
            <person name="Murat C."/>
            <person name="Nolan M."/>
            <person name="Ohm R.A."/>
            <person name="Pangilinan J."/>
            <person name="Pereira M.F."/>
            <person name="Perotto S."/>
            <person name="Peter M."/>
            <person name="Pfister S."/>
            <person name="Riley R."/>
            <person name="Sitrit Y."/>
            <person name="Stielow J.B."/>
            <person name="Szollosi G."/>
            <person name="Zifcakova L."/>
            <person name="Stursova M."/>
            <person name="Spatafora J.W."/>
            <person name="Tedersoo L."/>
            <person name="Vaario L.M."/>
            <person name="Yamada A."/>
            <person name="Yan M."/>
            <person name="Wang P."/>
            <person name="Xu J."/>
            <person name="Bruns T."/>
            <person name="Baldrian P."/>
            <person name="Vilgalys R."/>
            <person name="Dunand C."/>
            <person name="Henrissat B."/>
            <person name="Grigoriev I.V."/>
            <person name="Hibbett D."/>
            <person name="Nagy L.G."/>
            <person name="Martin F.M."/>
        </authorList>
    </citation>
    <scope>NUCLEOTIDE SEQUENCE</scope>
    <source>
        <strain evidence="2">UP504</strain>
    </source>
</reference>
<feature type="compositionally biased region" description="Low complexity" evidence="1">
    <location>
        <begin position="166"/>
        <end position="179"/>
    </location>
</feature>
<feature type="region of interest" description="Disordered" evidence="1">
    <location>
        <begin position="502"/>
        <end position="530"/>
    </location>
</feature>
<feature type="compositionally biased region" description="Polar residues" evidence="1">
    <location>
        <begin position="271"/>
        <end position="286"/>
    </location>
</feature>
<dbReference type="EMBL" id="MU128959">
    <property type="protein sequence ID" value="KAF9514595.1"/>
    <property type="molecule type" value="Genomic_DNA"/>
</dbReference>
<sequence length="814" mass="88449">MTTTQLPVIQVQQEEYEVWRLWDDCLALQRDVEKEYTRLSSVARESPSDAMRPANRAASFVSLPFGSDRLSVSSDVHDAGVPKLTKKIILFRGITIEQRGDEFGSFLLALFASNHPIVIQVLRMPTVRDFFAWWKRDRDSSAQVASPGPSSGLTRTVSLGSVTGESKPGSRSTRPSTSSSPPPLPTRNPGRPIPRRPSTAPGGLRPSLFSPASRIPSPEPPPSKKTNGLRIDTNGLFPSSSTLAPQSASSLLTVDPLATATSGRSPPPQQTPSNASNGIANRPRSNSPERYDCSEHDASPSTNTSRAGARASRPRTLNLPPTVHSPVQEEEEEQLPRRQDLSMSQVTHSHEMATISREGPLGESTTRAVRRTRSPNQQHGAENRSGRVFEGFMRDFQIISPTQEEFSSVMMADTRPLRPGQTSGPPVSPIASSARSPNSVPSSPISGIGRDVPHMASVHRSVRPSSLLVAAEQFFGHTDREPMDQSPLEASRCWLSAPRADVGDPLSPKSHAESRAPRSPTHVLARKSFVEPRQNTNFPRVLYPLEEPDGGSASQSPVLSVGQDELVNLYMHGRGRSGSGSSHGSVSVRGSLQTLDTPPPSRRSSASFRPSFLDLTHTLLSLDEEPDTPLSLHCLTTVQVANPERSPGGPFQKASPGHFRLSRQVEPSSSANPIPMMFTAKAVHVPSGSAVLVKLPRNVVLEEVQARIAKRFHEVEALELSWSLPRSILQSDVHNKSLRRSALYCRNHLAPPSPPSPPSSPGRKLQHSPVDSPDLSYMHIVTQADWARAVASIGSGEKMSLRIFEEERCPTSAI</sequence>
<protein>
    <submittedName>
        <fullName evidence="2">Uncharacterized protein</fullName>
    </submittedName>
</protein>
<name>A0A9P6AZ91_9AGAM</name>
<gene>
    <name evidence="2" type="ORF">BS47DRAFT_1392339</name>
</gene>
<feature type="compositionally biased region" description="Low complexity" evidence="1">
    <location>
        <begin position="432"/>
        <end position="444"/>
    </location>
</feature>
<keyword evidence="3" id="KW-1185">Reference proteome</keyword>
<accession>A0A9P6AZ91</accession>
<feature type="region of interest" description="Disordered" evidence="1">
    <location>
        <begin position="746"/>
        <end position="770"/>
    </location>
</feature>
<feature type="compositionally biased region" description="Basic and acidic residues" evidence="1">
    <location>
        <begin position="287"/>
        <end position="298"/>
    </location>
</feature>